<evidence type="ECO:0000313" key="3">
    <source>
        <dbReference type="Proteomes" id="UP001589575"/>
    </source>
</evidence>
<reference evidence="2 3" key="1">
    <citation type="submission" date="2024-09" db="EMBL/GenBank/DDBJ databases">
        <authorList>
            <person name="Sun Q."/>
            <person name="Mori K."/>
        </authorList>
    </citation>
    <scope>NUCLEOTIDE SEQUENCE [LARGE SCALE GENOMIC DNA]</scope>
    <source>
        <strain evidence="2 3">CCM 7609</strain>
    </source>
</reference>
<evidence type="ECO:0000313" key="2">
    <source>
        <dbReference type="EMBL" id="MFB9074009.1"/>
    </source>
</evidence>
<dbReference type="EMBL" id="JBHMFI010000001">
    <property type="protein sequence ID" value="MFB9074009.1"/>
    <property type="molecule type" value="Genomic_DNA"/>
</dbReference>
<feature type="region of interest" description="Disordered" evidence="1">
    <location>
        <begin position="1"/>
        <end position="97"/>
    </location>
</feature>
<proteinExistence type="predicted"/>
<protein>
    <submittedName>
        <fullName evidence="2">Uncharacterized protein</fullName>
    </submittedName>
</protein>
<dbReference type="Proteomes" id="UP001589575">
    <property type="component" value="Unassembled WGS sequence"/>
</dbReference>
<organism evidence="2 3">
    <name type="scientific">Citricoccus parietis</name>
    <dbReference type="NCBI Taxonomy" id="592307"/>
    <lineage>
        <taxon>Bacteria</taxon>
        <taxon>Bacillati</taxon>
        <taxon>Actinomycetota</taxon>
        <taxon>Actinomycetes</taxon>
        <taxon>Micrococcales</taxon>
        <taxon>Micrococcaceae</taxon>
        <taxon>Citricoccus</taxon>
    </lineage>
</organism>
<name>A0ABV5G4Z3_9MICC</name>
<sequence>MAGPSPEAAVLAAPGPVPPAGPRLRRPRGPRQYADVRPASAGRPGPRPPGRSRRHGSSGSPGQSANHRARRRPHRHALPARLVPHGRHGAVILRHSP</sequence>
<evidence type="ECO:0000256" key="1">
    <source>
        <dbReference type="SAM" id="MobiDB-lite"/>
    </source>
</evidence>
<comment type="caution">
    <text evidence="2">The sequence shown here is derived from an EMBL/GenBank/DDBJ whole genome shotgun (WGS) entry which is preliminary data.</text>
</comment>
<accession>A0ABV5G4Z3</accession>
<gene>
    <name evidence="2" type="ORF">ACFFX0_23570</name>
</gene>
<keyword evidence="3" id="KW-1185">Reference proteome</keyword>
<feature type="compositionally biased region" description="Basic residues" evidence="1">
    <location>
        <begin position="67"/>
        <end position="88"/>
    </location>
</feature>